<reference evidence="2" key="1">
    <citation type="submission" date="2018-06" db="EMBL/GenBank/DDBJ databases">
        <authorList>
            <person name="Ashton P.M."/>
            <person name="Dallman T."/>
            <person name="Nair S."/>
            <person name="De Pinna E."/>
            <person name="Peters T."/>
            <person name="Grant K."/>
        </authorList>
    </citation>
    <scope>NUCLEOTIDE SEQUENCE [LARGE SCALE GENOMIC DNA]</scope>
    <source>
        <strain evidence="2">275803</strain>
    </source>
</reference>
<gene>
    <name evidence="2" type="ORF">DN310_01685</name>
</gene>
<dbReference type="Proteomes" id="UP000839598">
    <property type="component" value="Unassembled WGS sequence"/>
</dbReference>
<evidence type="ECO:0000256" key="1">
    <source>
        <dbReference type="SAM" id="MobiDB-lite"/>
    </source>
</evidence>
<proteinExistence type="predicted"/>
<dbReference type="AlphaFoldDB" id="A0A5Y3MJC8"/>
<name>A0A5Y3MJC8_SALER</name>
<feature type="region of interest" description="Disordered" evidence="1">
    <location>
        <begin position="1"/>
        <end position="29"/>
    </location>
</feature>
<organism evidence="2">
    <name type="scientific">Salmonella enterica subsp. salamae</name>
    <dbReference type="NCBI Taxonomy" id="59202"/>
    <lineage>
        <taxon>Bacteria</taxon>
        <taxon>Pseudomonadati</taxon>
        <taxon>Pseudomonadota</taxon>
        <taxon>Gammaproteobacteria</taxon>
        <taxon>Enterobacterales</taxon>
        <taxon>Enterobacteriaceae</taxon>
        <taxon>Salmonella</taxon>
    </lineage>
</organism>
<comment type="caution">
    <text evidence="2">The sequence shown here is derived from an EMBL/GenBank/DDBJ whole genome shotgun (WGS) entry which is preliminary data.</text>
</comment>
<protein>
    <submittedName>
        <fullName evidence="2">Uncharacterized protein</fullName>
    </submittedName>
</protein>
<sequence length="441" mass="48364">MIITGNSTHIGAGATGGSTGPADDPRIDGIKKALDDTQIGLPRQPIMWVSTADDLSSLPVGAYRFARNKAPSKVLPTDSYVYLEVTGKRDTAGGSCIQIVEYLSPQKIWTGIRNNTNTDAEFTWIRQPFTPGLFTPAGDISRWTAGIDSTAGTADWKITRGTRGPSAYYLQPTNTGQQWEIQHPISGVADLFRYQGRVRFNFYYTASDDAATEGKDLLEVRLVIPDDIIPSKVTVPPPTPDRPYLAVGFIVRRVNGQLKVYDLDTDITSPQLSAISGSTWRGTTSKFGMTFYSGFYCYAMKDYSNYRRITPVRTGVNTPVNTLCIRSGDNPVRETGFSYLESRIPREILTHRLTLEDVGATFYCPYAYPHTSLILPDTPFPTGFSINLIAEGNTSNIVHPENKNVTIITGSDALPASSDAYASSKKQLIQVGPDGKTWSII</sequence>
<accession>A0A5Y3MJC8</accession>
<evidence type="ECO:0000313" key="2">
    <source>
        <dbReference type="EMBL" id="ECI4008079.1"/>
    </source>
</evidence>
<dbReference type="EMBL" id="AAIVAV010000001">
    <property type="protein sequence ID" value="ECI4008079.1"/>
    <property type="molecule type" value="Genomic_DNA"/>
</dbReference>